<evidence type="ECO:0000313" key="3">
    <source>
        <dbReference type="Proteomes" id="UP000241421"/>
    </source>
</evidence>
<keyword evidence="3" id="KW-1185">Reference proteome</keyword>
<sequence>MNEQVARDVVLVRAIESMDQKHEVLSDDDRMYASRSARELAQWQASDSKAELTQDHFLQQRAEQILKRLSERTPAMAAFLHRPSGLGVLPWALAWLALALGAGLDRIADPHRVDLLSAPLLGIIGWNLLVYLGLVLAMLIPATRGGWASQGLLQRFSGGKAALPRKMPSVLTAALAHFVAEWSELSARLTRARLARTVHLCAAMFGLGAMLSLYARGLFSQYSVGWESTFLDAGQVHAILSMLFAPATFAFNIQPFSVADISSLHFSQTATAVGGARWVHLYAATLLLIVVLPRMVLAGVAHWRARQLVRNFPLDLTQPYFRKLANQLGVSGPAVLRVLPYSFTLDEARDKGLSAVAAMLLGEQARVMLRPSYAYGEEPREALADANLDDASATVTAVLFNLAATPEKENHGAFLDYLVRKSPRGIAVLLDESGLLERLGEHGEVRVTERIALWQQFCNFHRAPATVVNLLAPQTRALDTGAGLTLSKAP</sequence>
<keyword evidence="1" id="KW-0472">Membrane</keyword>
<dbReference type="InterPro" id="IPR021296">
    <property type="entry name" value="DUF2868"/>
</dbReference>
<feature type="transmembrane region" description="Helical" evidence="1">
    <location>
        <begin position="279"/>
        <end position="303"/>
    </location>
</feature>
<evidence type="ECO:0000256" key="1">
    <source>
        <dbReference type="SAM" id="Phobius"/>
    </source>
</evidence>
<dbReference type="RefSeq" id="WP_106757205.1">
    <property type="nucleotide sequence ID" value="NZ_PXWF02000124.1"/>
</dbReference>
<feature type="transmembrane region" description="Helical" evidence="1">
    <location>
        <begin position="197"/>
        <end position="215"/>
    </location>
</feature>
<keyword evidence="1" id="KW-1133">Transmembrane helix</keyword>
<dbReference type="OrthoDB" id="4998316at2"/>
<reference evidence="2 3" key="1">
    <citation type="submission" date="2018-04" db="EMBL/GenBank/DDBJ databases">
        <title>Massilia violaceinigra sp. nov., a novel purple-pigmented bacterium isolated from Tianshan glacier, Xinjiang, China.</title>
        <authorList>
            <person name="Wang H."/>
        </authorList>
    </citation>
    <scope>NUCLEOTIDE SEQUENCE [LARGE SCALE GENOMIC DNA]</scope>
    <source>
        <strain evidence="2 3">B448-2</strain>
    </source>
</reference>
<feature type="transmembrane region" description="Helical" evidence="1">
    <location>
        <begin position="235"/>
        <end position="258"/>
    </location>
</feature>
<protein>
    <submittedName>
        <fullName evidence="2">DUF2868 domain-containing protein</fullName>
    </submittedName>
</protein>
<dbReference type="AlphaFoldDB" id="A0A2U2HN70"/>
<dbReference type="EMBL" id="PXWF02000124">
    <property type="protein sequence ID" value="PWF48876.1"/>
    <property type="molecule type" value="Genomic_DNA"/>
</dbReference>
<name>A0A2U2HN70_9BURK</name>
<dbReference type="Pfam" id="PF11067">
    <property type="entry name" value="DUF2868"/>
    <property type="match status" value="1"/>
</dbReference>
<proteinExistence type="predicted"/>
<feature type="transmembrane region" description="Helical" evidence="1">
    <location>
        <begin position="116"/>
        <end position="140"/>
    </location>
</feature>
<comment type="caution">
    <text evidence="2">The sequence shown here is derived from an EMBL/GenBank/DDBJ whole genome shotgun (WGS) entry which is preliminary data.</text>
</comment>
<organism evidence="2 3">
    <name type="scientific">Massilia glaciei</name>
    <dbReference type="NCBI Taxonomy" id="1524097"/>
    <lineage>
        <taxon>Bacteria</taxon>
        <taxon>Pseudomonadati</taxon>
        <taxon>Pseudomonadota</taxon>
        <taxon>Betaproteobacteria</taxon>
        <taxon>Burkholderiales</taxon>
        <taxon>Oxalobacteraceae</taxon>
        <taxon>Telluria group</taxon>
        <taxon>Massilia</taxon>
    </lineage>
</organism>
<evidence type="ECO:0000313" key="2">
    <source>
        <dbReference type="EMBL" id="PWF48876.1"/>
    </source>
</evidence>
<feature type="transmembrane region" description="Helical" evidence="1">
    <location>
        <begin position="86"/>
        <end position="104"/>
    </location>
</feature>
<keyword evidence="1" id="KW-0812">Transmembrane</keyword>
<gene>
    <name evidence="2" type="ORF">C7C56_009540</name>
</gene>
<dbReference type="Proteomes" id="UP000241421">
    <property type="component" value="Unassembled WGS sequence"/>
</dbReference>
<accession>A0A2U2HN70</accession>